<dbReference type="SUPFAM" id="SSF51445">
    <property type="entry name" value="(Trans)glycosidases"/>
    <property type="match status" value="1"/>
</dbReference>
<sequence length="976" mass="109310">MEKRSFYARYLHLVMLLLAVILASCGREGIVFENEYFRYEITPEGKNLHFIDKQNNADYLKDDGISYCASVKKEGREYNVTGIALEGEILKLNFDEAGVSAELLVTKAKDHINFKVKNVTGDPWSLTFMNVPLSLEGMSYEPFGACLLAMNLNTHVVQLPALQTLMKATCYSRLGMEGAEISMLGLPQKMVLPAIRDIVKGAEGIPFSDQGGAWAQMAKEGFGSYLMSGGGRLTEETVDEWIESCKSLGFNQIDNHGGGAFFKFGSFELNKEKYPDGWESFKRINEKLHEAGISSILHTYSFFIDKNSNIVTPVPNEGLGYFEGFTLAAPVDAGADEIIVNESTADVSTTTGFWVRNSTTLRIGNELIEFTGVTKSPPYKFTGCKRGALGTQALEHPANEKAFHLMEMFGRFVPGEDTELFTDIAKRTAQIVDECKFDGIYFDAADGSDLWGGEEFYWHYGPKFVFEVAQNLKKPVGMEMAGMTHLWWHYRSRWQAWDSPVRGYKRFVDIHLASIKSDTYKHGEFMGHTPVIDKLARAEHSPLMLPLFLGWWRNYPWTASPQVEMTHTDDIEYLCSKMIGNNAGLCVQGSVDKKAVEDVPLLGQLHAIIRQYEELRHKKYFPDSIRTILREPGKDFTLFQEQNGDWNFKPVVYNEHKVTGLSDGSGSWTVQNEFFQQSLKLRIQPLMSVKPFDDPSNILLTEYAANEFSNEGNATGVTGEVTTSDDLPENAGAAINFSARSSGASPREGAWIKMEKQFTPLIDLENNQALGVWIKGDGNGQLLNLRTGNPKHIGYAGVRGDHFIDIDFTGWKYFELVEVESERFSDYIWETHVETREIPEGFNVYNSYKGTVKMSSVDKLQLWYNNLPANKKVNCIIGPVKALPMVPVTIANPALTINGETIVFPVEMESGMYLELDSDNVCRLYSSKGKVLQEVQLRDKIPELKPGSNNVSFSCEGTEGVSSRVKVTVIGEGKPL</sequence>
<dbReference type="Proteomes" id="UP000266441">
    <property type="component" value="Unassembled WGS sequence"/>
</dbReference>
<dbReference type="PROSITE" id="PS51257">
    <property type="entry name" value="PROKAR_LIPOPROTEIN"/>
    <property type="match status" value="1"/>
</dbReference>
<keyword evidence="2" id="KW-1185">Reference proteome</keyword>
<protein>
    <submittedName>
        <fullName evidence="1">Uncharacterized protein</fullName>
    </submittedName>
</protein>
<reference evidence="1 2" key="1">
    <citation type="journal article" date="2015" name="Int. J. Syst. Evol. Microbiol.">
        <title>Mariniphaga sediminis sp. nov., isolated from coastal sediment.</title>
        <authorList>
            <person name="Wang F.Q."/>
            <person name="Shen Q.Y."/>
            <person name="Chen G.J."/>
            <person name="Du Z.J."/>
        </authorList>
    </citation>
    <scope>NUCLEOTIDE SEQUENCE [LARGE SCALE GENOMIC DNA]</scope>
    <source>
        <strain evidence="1 2">SY21</strain>
    </source>
</reference>
<organism evidence="1 2">
    <name type="scientific">Mariniphaga sediminis</name>
    <dbReference type="NCBI Taxonomy" id="1628158"/>
    <lineage>
        <taxon>Bacteria</taxon>
        <taxon>Pseudomonadati</taxon>
        <taxon>Bacteroidota</taxon>
        <taxon>Bacteroidia</taxon>
        <taxon>Marinilabiliales</taxon>
        <taxon>Prolixibacteraceae</taxon>
        <taxon>Mariniphaga</taxon>
    </lineage>
</organism>
<evidence type="ECO:0000313" key="1">
    <source>
        <dbReference type="EMBL" id="RIH66962.1"/>
    </source>
</evidence>
<dbReference type="InterPro" id="IPR017853">
    <property type="entry name" value="GH"/>
</dbReference>
<gene>
    <name evidence="1" type="ORF">D1164_00585</name>
</gene>
<comment type="caution">
    <text evidence="1">The sequence shown here is derived from an EMBL/GenBank/DDBJ whole genome shotgun (WGS) entry which is preliminary data.</text>
</comment>
<dbReference type="AlphaFoldDB" id="A0A399D9G6"/>
<evidence type="ECO:0000313" key="2">
    <source>
        <dbReference type="Proteomes" id="UP000266441"/>
    </source>
</evidence>
<accession>A0A399D9G6</accession>
<name>A0A399D9G6_9BACT</name>
<dbReference type="RefSeq" id="WP_119347988.1">
    <property type="nucleotide sequence ID" value="NZ_QWET01000001.1"/>
</dbReference>
<dbReference type="OrthoDB" id="2484068at2"/>
<dbReference type="EMBL" id="QWET01000001">
    <property type="protein sequence ID" value="RIH66962.1"/>
    <property type="molecule type" value="Genomic_DNA"/>
</dbReference>
<proteinExistence type="predicted"/>